<dbReference type="OrthoDB" id="10261408at2759"/>
<name>A0A0H2S487_9AGAM</name>
<feature type="compositionally biased region" description="Basic and acidic residues" evidence="2">
    <location>
        <begin position="456"/>
        <end position="470"/>
    </location>
</feature>
<keyword evidence="1" id="KW-0342">GTP-binding</keyword>
<proteinExistence type="inferred from homology"/>
<keyword evidence="5" id="KW-1185">Reference proteome</keyword>
<feature type="region of interest" description="Disordered" evidence="2">
    <location>
        <begin position="544"/>
        <end position="568"/>
    </location>
</feature>
<comment type="similarity">
    <text evidence="1">Belongs to the TRAFAC class TrmE-Era-EngA-EngB-Septin-like GTPase superfamily. Septin GTPase family.</text>
</comment>
<evidence type="ECO:0000313" key="4">
    <source>
        <dbReference type="EMBL" id="KLO11776.1"/>
    </source>
</evidence>
<feature type="region of interest" description="Disordered" evidence="2">
    <location>
        <begin position="1"/>
        <end position="36"/>
    </location>
</feature>
<dbReference type="EMBL" id="KQ085992">
    <property type="protein sequence ID" value="KLO11776.1"/>
    <property type="molecule type" value="Genomic_DNA"/>
</dbReference>
<accession>A0A0H2S487</accession>
<feature type="region of interest" description="Disordered" evidence="2">
    <location>
        <begin position="386"/>
        <end position="470"/>
    </location>
</feature>
<evidence type="ECO:0000256" key="1">
    <source>
        <dbReference type="RuleBase" id="RU004560"/>
    </source>
</evidence>
<dbReference type="InParanoid" id="A0A0H2S487"/>
<gene>
    <name evidence="4" type="ORF">SCHPADRAFT_905719</name>
</gene>
<reference evidence="4 5" key="1">
    <citation type="submission" date="2015-04" db="EMBL/GenBank/DDBJ databases">
        <title>Complete genome sequence of Schizopora paradoxa KUC8140, a cosmopolitan wood degrader in East Asia.</title>
        <authorList>
            <consortium name="DOE Joint Genome Institute"/>
            <person name="Min B."/>
            <person name="Park H."/>
            <person name="Jang Y."/>
            <person name="Kim J.-J."/>
            <person name="Kim K.H."/>
            <person name="Pangilinan J."/>
            <person name="Lipzen A."/>
            <person name="Riley R."/>
            <person name="Grigoriev I.V."/>
            <person name="Spatafora J.W."/>
            <person name="Choi I.-G."/>
        </authorList>
    </citation>
    <scope>NUCLEOTIDE SEQUENCE [LARGE SCALE GENOMIC DNA]</scope>
    <source>
        <strain evidence="4 5">KUC8140</strain>
    </source>
</reference>
<feature type="domain" description="Septin-type G" evidence="3">
    <location>
        <begin position="131"/>
        <end position="639"/>
    </location>
</feature>
<evidence type="ECO:0000259" key="3">
    <source>
        <dbReference type="PROSITE" id="PS51719"/>
    </source>
</evidence>
<dbReference type="InterPro" id="IPR030379">
    <property type="entry name" value="G_SEPTIN_dom"/>
</dbReference>
<organism evidence="4 5">
    <name type="scientific">Schizopora paradoxa</name>
    <dbReference type="NCBI Taxonomy" id="27342"/>
    <lineage>
        <taxon>Eukaryota</taxon>
        <taxon>Fungi</taxon>
        <taxon>Dikarya</taxon>
        <taxon>Basidiomycota</taxon>
        <taxon>Agaricomycotina</taxon>
        <taxon>Agaricomycetes</taxon>
        <taxon>Hymenochaetales</taxon>
        <taxon>Schizoporaceae</taxon>
        <taxon>Schizopora</taxon>
    </lineage>
</organism>
<sequence length="660" mass="72933">MVLGFGSRKKKGKGEERTVRMSPSLPEVRAQGVPWPSDLVDVNELRKQDTSQSPTHAAAKVSFSSEHGATPFHKPFRVVSSRSSNAAEGGRVPGGIASLYMSHPPSAFNAAHDRAASQSVRTRHSHRRARVAPTFNLMVAGAKGTGKSSLLRLLIDTADISPGATAEQRSAMDRFLRDSYKRTEHIDTACVEICESRFDRVLLSVIDTPGLSMQEGNELRLERQVSGIMKYLDLQYADTMDEESKVIRKSKGDQHVHLCIYLIDPDSVVTASMRRMQSSLPTKSRSEVFSTYRPITYDSVDGSLPTDDPSTENDERLTISPADIRVIRRLSARVNVLPIVARADVLTDEKLAAVKLAIRRGLNEAKMDFGVFGPATVDKEEPLLNGTADSHRESVGTDGTHGSGTSESNGSRSQSQSTDEGIGSEESSDEDERKPRSPVVKLNPLRRLLTRSTSRSRIERREMVEKREPLPLEQTDPESLATVRFSAHFFADKKPELNELMPFAVIMPEQTPLRVRKALRSAPGTANGNGRPVSGFSVESSFTAPAGIQHDDSGRETPTPTPTLKSPTSQQAAFLNAPPQDLKGMFVRQFRWGTVDVLDPMHCDFAALRNAILSTHLKVLKTNTKEVLYEKYRTEKLLARRATRNISDDDRKRLLEDLGL</sequence>
<dbReference type="GO" id="GO:0005525">
    <property type="term" value="F:GTP binding"/>
    <property type="evidence" value="ECO:0007669"/>
    <property type="project" value="UniProtKB-KW"/>
</dbReference>
<evidence type="ECO:0000256" key="2">
    <source>
        <dbReference type="SAM" id="MobiDB-lite"/>
    </source>
</evidence>
<protein>
    <recommendedName>
        <fullName evidence="3">Septin-type G domain-containing protein</fullName>
    </recommendedName>
</protein>
<keyword evidence="1" id="KW-0547">Nucleotide-binding</keyword>
<dbReference type="InterPro" id="IPR027417">
    <property type="entry name" value="P-loop_NTPase"/>
</dbReference>
<feature type="compositionally biased region" description="Low complexity" evidence="2">
    <location>
        <begin position="445"/>
        <end position="455"/>
    </location>
</feature>
<dbReference type="Proteomes" id="UP000053477">
    <property type="component" value="Unassembled WGS sequence"/>
</dbReference>
<dbReference type="PANTHER" id="PTHR18884">
    <property type="entry name" value="SEPTIN"/>
    <property type="match status" value="1"/>
</dbReference>
<dbReference type="Pfam" id="PF00735">
    <property type="entry name" value="Septin"/>
    <property type="match status" value="3"/>
</dbReference>
<dbReference type="AlphaFoldDB" id="A0A0H2S487"/>
<feature type="compositionally biased region" description="Low complexity" evidence="2">
    <location>
        <begin position="403"/>
        <end position="421"/>
    </location>
</feature>
<dbReference type="Gene3D" id="3.40.50.300">
    <property type="entry name" value="P-loop containing nucleotide triphosphate hydrolases"/>
    <property type="match status" value="1"/>
</dbReference>
<dbReference type="PROSITE" id="PS51719">
    <property type="entry name" value="G_SEPTIN"/>
    <property type="match status" value="1"/>
</dbReference>
<evidence type="ECO:0000313" key="5">
    <source>
        <dbReference type="Proteomes" id="UP000053477"/>
    </source>
</evidence>
<dbReference type="STRING" id="27342.A0A0H2S487"/>
<dbReference type="SUPFAM" id="SSF52540">
    <property type="entry name" value="P-loop containing nucleoside triphosphate hydrolases"/>
    <property type="match status" value="1"/>
</dbReference>